<evidence type="ECO:0000256" key="5">
    <source>
        <dbReference type="SAM" id="Phobius"/>
    </source>
</evidence>
<reference evidence="6" key="1">
    <citation type="submission" date="2023-07" db="EMBL/GenBank/DDBJ databases">
        <authorList>
            <consortium name="CYATHOMIX"/>
        </authorList>
    </citation>
    <scope>NUCLEOTIDE SEQUENCE</scope>
    <source>
        <strain evidence="6">N/A</strain>
    </source>
</reference>
<sequence length="358" mass="39246">MLLHFVSGIIIFGIRLSCALLPYFYLLRRGHNEDKRIFSLSICNCIACGIFLSVCFFGLIPHVHREEDVIRTSWNASTNGEITKRDIFLSTELMVMLGFLMMLIIEQVALSCCSAQLNAKTSPAGVNAPPSLRSLLDGEAEDGQPLVDTTLDDHDDGMQDIVFRSASPVEHSSHSRLLHVSPPQEGISARTLFLLFGLSTHSLFEGVALGVQHEKREFMNLVFAIMIHEVLCCMAYGIAMAQQFTPLRPAFFTAVILASSIPTGMMGATLLSHFHSNSLLLRFILEGMAAGAFVYAACVQMLSAELKSSSSHRVPDCHDSQDSHTQPSSPHQGLMKAAAVTFGVFLFWSFKLASGGHH</sequence>
<keyword evidence="7" id="KW-1185">Reference proteome</keyword>
<keyword evidence="3 5" id="KW-1133">Transmembrane helix</keyword>
<evidence type="ECO:0000313" key="7">
    <source>
        <dbReference type="Proteomes" id="UP001176961"/>
    </source>
</evidence>
<dbReference type="InterPro" id="IPR003689">
    <property type="entry name" value="ZIP"/>
</dbReference>
<dbReference type="Proteomes" id="UP001176961">
    <property type="component" value="Unassembled WGS sequence"/>
</dbReference>
<evidence type="ECO:0000256" key="2">
    <source>
        <dbReference type="ARBA" id="ARBA00022692"/>
    </source>
</evidence>
<feature type="transmembrane region" description="Helical" evidence="5">
    <location>
        <begin position="283"/>
        <end position="303"/>
    </location>
</feature>
<name>A0AA36HA31_CYLNA</name>
<feature type="transmembrane region" description="Helical" evidence="5">
    <location>
        <begin position="251"/>
        <end position="271"/>
    </location>
</feature>
<dbReference type="PANTHER" id="PTHR11040">
    <property type="entry name" value="ZINC/IRON TRANSPORTER"/>
    <property type="match status" value="1"/>
</dbReference>
<dbReference type="PANTHER" id="PTHR11040:SF208">
    <property type="entry name" value="ZINC_IRON PERMEASE"/>
    <property type="match status" value="1"/>
</dbReference>
<gene>
    <name evidence="6" type="ORF">CYNAS_LOCUS18746</name>
</gene>
<feature type="transmembrane region" description="Helical" evidence="5">
    <location>
        <begin position="6"/>
        <end position="25"/>
    </location>
</feature>
<feature type="transmembrane region" description="Helical" evidence="5">
    <location>
        <begin position="87"/>
        <end position="105"/>
    </location>
</feature>
<feature type="transmembrane region" description="Helical" evidence="5">
    <location>
        <begin position="333"/>
        <end position="353"/>
    </location>
</feature>
<keyword evidence="4 5" id="KW-0472">Membrane</keyword>
<feature type="transmembrane region" description="Helical" evidence="5">
    <location>
        <begin position="37"/>
        <end position="60"/>
    </location>
</feature>
<dbReference type="EMBL" id="CATQJL010000316">
    <property type="protein sequence ID" value="CAJ0606763.1"/>
    <property type="molecule type" value="Genomic_DNA"/>
</dbReference>
<evidence type="ECO:0000256" key="3">
    <source>
        <dbReference type="ARBA" id="ARBA00022989"/>
    </source>
</evidence>
<proteinExistence type="predicted"/>
<keyword evidence="2 5" id="KW-0812">Transmembrane</keyword>
<comment type="caution">
    <text evidence="6">The sequence shown here is derived from an EMBL/GenBank/DDBJ whole genome shotgun (WGS) entry which is preliminary data.</text>
</comment>
<protein>
    <submittedName>
        <fullName evidence="6">Uncharacterized protein</fullName>
    </submittedName>
</protein>
<evidence type="ECO:0000313" key="6">
    <source>
        <dbReference type="EMBL" id="CAJ0606763.1"/>
    </source>
</evidence>
<dbReference type="AlphaFoldDB" id="A0AA36HA31"/>
<dbReference type="GO" id="GO:0005886">
    <property type="term" value="C:plasma membrane"/>
    <property type="evidence" value="ECO:0007669"/>
    <property type="project" value="TreeGrafter"/>
</dbReference>
<evidence type="ECO:0000256" key="1">
    <source>
        <dbReference type="ARBA" id="ARBA00004141"/>
    </source>
</evidence>
<accession>A0AA36HA31</accession>
<dbReference type="GO" id="GO:0005385">
    <property type="term" value="F:zinc ion transmembrane transporter activity"/>
    <property type="evidence" value="ECO:0007669"/>
    <property type="project" value="TreeGrafter"/>
</dbReference>
<comment type="subcellular location">
    <subcellularLocation>
        <location evidence="1">Membrane</location>
        <topology evidence="1">Multi-pass membrane protein</topology>
    </subcellularLocation>
</comment>
<evidence type="ECO:0000256" key="4">
    <source>
        <dbReference type="ARBA" id="ARBA00023136"/>
    </source>
</evidence>
<dbReference type="Pfam" id="PF02535">
    <property type="entry name" value="Zip"/>
    <property type="match status" value="1"/>
</dbReference>
<organism evidence="6 7">
    <name type="scientific">Cylicocyclus nassatus</name>
    <name type="common">Nematode worm</name>
    <dbReference type="NCBI Taxonomy" id="53992"/>
    <lineage>
        <taxon>Eukaryota</taxon>
        <taxon>Metazoa</taxon>
        <taxon>Ecdysozoa</taxon>
        <taxon>Nematoda</taxon>
        <taxon>Chromadorea</taxon>
        <taxon>Rhabditida</taxon>
        <taxon>Rhabditina</taxon>
        <taxon>Rhabditomorpha</taxon>
        <taxon>Strongyloidea</taxon>
        <taxon>Strongylidae</taxon>
        <taxon>Cylicocyclus</taxon>
    </lineage>
</organism>
<feature type="transmembrane region" description="Helical" evidence="5">
    <location>
        <begin position="218"/>
        <end position="239"/>
    </location>
</feature>